<reference evidence="2" key="1">
    <citation type="submission" date="2018-05" db="EMBL/GenBank/DDBJ databases">
        <title>Draft genome of Mucuna pruriens seed.</title>
        <authorList>
            <person name="Nnadi N.E."/>
            <person name="Vos R."/>
            <person name="Hasami M.H."/>
            <person name="Devisetty U.K."/>
            <person name="Aguiy J.C."/>
        </authorList>
    </citation>
    <scope>NUCLEOTIDE SEQUENCE [LARGE SCALE GENOMIC DNA]</scope>
    <source>
        <strain evidence="2">JCA_2017</strain>
    </source>
</reference>
<proteinExistence type="predicted"/>
<dbReference type="OrthoDB" id="10071381at2759"/>
<dbReference type="Proteomes" id="UP000257109">
    <property type="component" value="Unassembled WGS sequence"/>
</dbReference>
<evidence type="ECO:0000313" key="3">
    <source>
        <dbReference type="Proteomes" id="UP000257109"/>
    </source>
</evidence>
<dbReference type="AlphaFoldDB" id="A0A371GAX3"/>
<organism evidence="2 3">
    <name type="scientific">Mucuna pruriens</name>
    <name type="common">Velvet bean</name>
    <name type="synonym">Dolichos pruriens</name>
    <dbReference type="NCBI Taxonomy" id="157652"/>
    <lineage>
        <taxon>Eukaryota</taxon>
        <taxon>Viridiplantae</taxon>
        <taxon>Streptophyta</taxon>
        <taxon>Embryophyta</taxon>
        <taxon>Tracheophyta</taxon>
        <taxon>Spermatophyta</taxon>
        <taxon>Magnoliopsida</taxon>
        <taxon>eudicotyledons</taxon>
        <taxon>Gunneridae</taxon>
        <taxon>Pentapetalae</taxon>
        <taxon>rosids</taxon>
        <taxon>fabids</taxon>
        <taxon>Fabales</taxon>
        <taxon>Fabaceae</taxon>
        <taxon>Papilionoideae</taxon>
        <taxon>50 kb inversion clade</taxon>
        <taxon>NPAAA clade</taxon>
        <taxon>indigoferoid/millettioid clade</taxon>
        <taxon>Phaseoleae</taxon>
        <taxon>Mucuna</taxon>
    </lineage>
</organism>
<sequence>MKAHFDTPGAPPVESLGNLAAGMTRTSACQLFYQICVLASRGALKVEQKVSYGEIHISRGSKM</sequence>
<keyword evidence="3" id="KW-1185">Reference proteome</keyword>
<dbReference type="STRING" id="157652.A0A371GAX3"/>
<gene>
    <name evidence="2" type="primary">SYN1</name>
    <name evidence="2" type="ORF">CR513_30783</name>
</gene>
<dbReference type="InterPro" id="IPR039781">
    <property type="entry name" value="Rad21/Rec8-like"/>
</dbReference>
<protein>
    <submittedName>
        <fullName evidence="2">Sister chromatid cohesion 1 protein 1</fullName>
    </submittedName>
</protein>
<comment type="caution">
    <text evidence="2">The sequence shown here is derived from an EMBL/GenBank/DDBJ whole genome shotgun (WGS) entry which is preliminary data.</text>
</comment>
<dbReference type="Gene3D" id="1.10.10.580">
    <property type="entry name" value="Structural maintenance of chromosome 1. Chain E"/>
    <property type="match status" value="1"/>
</dbReference>
<evidence type="ECO:0000259" key="1">
    <source>
        <dbReference type="Pfam" id="PF04824"/>
    </source>
</evidence>
<dbReference type="Pfam" id="PF04824">
    <property type="entry name" value="Rad21_Rec8"/>
    <property type="match status" value="1"/>
</dbReference>
<dbReference type="GO" id="GO:0051754">
    <property type="term" value="P:meiotic sister chromatid cohesion, centromeric"/>
    <property type="evidence" value="ECO:0007669"/>
    <property type="project" value="TreeGrafter"/>
</dbReference>
<feature type="domain" description="Rad21/Rec8-like protein C-terminal eukaryotic" evidence="1">
    <location>
        <begin position="13"/>
        <end position="63"/>
    </location>
</feature>
<name>A0A371GAX3_MUCPR</name>
<dbReference type="InterPro" id="IPR036390">
    <property type="entry name" value="WH_DNA-bd_sf"/>
</dbReference>
<dbReference type="SUPFAM" id="SSF46785">
    <property type="entry name" value="Winged helix' DNA-binding domain"/>
    <property type="match status" value="1"/>
</dbReference>
<dbReference type="InterPro" id="IPR006909">
    <property type="entry name" value="Rad21/Rec8_C_eu"/>
</dbReference>
<dbReference type="EMBL" id="QJKJ01006149">
    <property type="protein sequence ID" value="RDX87710.1"/>
    <property type="molecule type" value="Genomic_DNA"/>
</dbReference>
<dbReference type="PANTHER" id="PTHR12585">
    <property type="entry name" value="SCC1 / RAD21 FAMILY MEMBER"/>
    <property type="match status" value="1"/>
</dbReference>
<accession>A0A371GAX3</accession>
<evidence type="ECO:0000313" key="2">
    <source>
        <dbReference type="EMBL" id="RDX87710.1"/>
    </source>
</evidence>
<dbReference type="PANTHER" id="PTHR12585:SF64">
    <property type="entry name" value="SISTER CHROMATID COHESION 1 PROTEIN 1"/>
    <property type="match status" value="1"/>
</dbReference>
<dbReference type="GO" id="GO:0003682">
    <property type="term" value="F:chromatin binding"/>
    <property type="evidence" value="ECO:0007669"/>
    <property type="project" value="TreeGrafter"/>
</dbReference>
<dbReference type="GO" id="GO:0008278">
    <property type="term" value="C:cohesin complex"/>
    <property type="evidence" value="ECO:0007669"/>
    <property type="project" value="InterPro"/>
</dbReference>
<feature type="non-terminal residue" evidence="2">
    <location>
        <position position="1"/>
    </location>
</feature>
<dbReference type="InterPro" id="IPR023093">
    <property type="entry name" value="ScpA-like_C"/>
</dbReference>